<proteinExistence type="predicted"/>
<dbReference type="CDD" id="cd00338">
    <property type="entry name" value="Ser_Recombinase"/>
    <property type="match status" value="1"/>
</dbReference>
<protein>
    <submittedName>
        <fullName evidence="3">Site-specific recombinase DNA invertase Pin</fullName>
    </submittedName>
</protein>
<dbReference type="PANTHER" id="PTHR30461:SF23">
    <property type="entry name" value="DNA RECOMBINASE-RELATED"/>
    <property type="match status" value="1"/>
</dbReference>
<dbReference type="InterPro" id="IPR036162">
    <property type="entry name" value="Resolvase-like_N_sf"/>
</dbReference>
<dbReference type="PROSITE" id="PS51737">
    <property type="entry name" value="RECOMBINASE_DNA_BIND"/>
    <property type="match status" value="1"/>
</dbReference>
<dbReference type="Gene3D" id="3.40.50.1390">
    <property type="entry name" value="Resolvase, N-terminal catalytic domain"/>
    <property type="match status" value="1"/>
</dbReference>
<reference evidence="3 4" key="1">
    <citation type="submission" date="2020-12" db="EMBL/GenBank/DDBJ databases">
        <title>Complete genome sequence of Mycobacterium heckeshornense JCM 15655T, closely related to a pathogenic non-tuberculous mycobacterial species Mycobacterium xenopi.</title>
        <authorList>
            <person name="Yoshida M."/>
            <person name="Fukano H."/>
            <person name="Asakura T."/>
            <person name="Suzuki M."/>
            <person name="Hoshino Y."/>
        </authorList>
    </citation>
    <scope>NUCLEOTIDE SEQUENCE [LARGE SCALE GENOMIC DNA]</scope>
    <source>
        <strain evidence="3 4">JCM 15655</strain>
    </source>
</reference>
<dbReference type="InterPro" id="IPR011109">
    <property type="entry name" value="DNA_bind_recombinase_dom"/>
</dbReference>
<dbReference type="Pfam" id="PF00239">
    <property type="entry name" value="Resolvase"/>
    <property type="match status" value="1"/>
</dbReference>
<feature type="domain" description="Recombinase" evidence="2">
    <location>
        <begin position="113"/>
        <end position="222"/>
    </location>
</feature>
<dbReference type="AlphaFoldDB" id="A0A7R7GVH0"/>
<dbReference type="SMART" id="SM00857">
    <property type="entry name" value="Resolvase"/>
    <property type="match status" value="1"/>
</dbReference>
<evidence type="ECO:0000259" key="2">
    <source>
        <dbReference type="PROSITE" id="PS51737"/>
    </source>
</evidence>
<dbReference type="GO" id="GO:0003677">
    <property type="term" value="F:DNA binding"/>
    <property type="evidence" value="ECO:0007669"/>
    <property type="project" value="InterPro"/>
</dbReference>
<name>A0A7R7GVH0_9MYCO</name>
<sequence length="417" mass="46056">MARFDDNDVSAFNGKRRPGFEAMLAGMAAGEFGGLLVWHTDRLYRSMRDLERLIDVAESKRVQIRTVQGGDLDLSTSAGRMIARILGSVARQESEHMAERRRRANAQKAETGMWQTANRPLGYTVNGEPLEPEASMIRQAAADVLAGKSIKQVAREWNATGLTGTRGRKFTGPNVRRLLVNPRYAGLRVHQGKVIGPGNWEPLIDEQTHRGLVAYLSDPSRIICTSFEKKYIGSGIYRCGVCGGRMRHSVSGGPRAGGRRYECRDRQCVVRTGPPLDAYVEAVVLAYLRRTDIHVLLDGNKVDVGALQTQRSALQARLDDLAAMFAEGVIDASQLRRGTSELRTQLASVDNQLAELTRRSPVADLLTASDALEKRWAALSPDMKGKVIDELVTVVVHKAPPGSRFNPDYIDIQPKRK</sequence>
<dbReference type="InterPro" id="IPR038109">
    <property type="entry name" value="DNA_bind_recomb_sf"/>
</dbReference>
<keyword evidence="4" id="KW-1185">Reference proteome</keyword>
<dbReference type="GO" id="GO:0000150">
    <property type="term" value="F:DNA strand exchange activity"/>
    <property type="evidence" value="ECO:0007669"/>
    <property type="project" value="InterPro"/>
</dbReference>
<dbReference type="Gene3D" id="3.90.1750.20">
    <property type="entry name" value="Putative Large Serine Recombinase, Chain B, Domain 2"/>
    <property type="match status" value="1"/>
</dbReference>
<dbReference type="Proteomes" id="UP000595446">
    <property type="component" value="Chromosome"/>
</dbReference>
<dbReference type="PROSITE" id="PS51736">
    <property type="entry name" value="RECOMBINASES_3"/>
    <property type="match status" value="1"/>
</dbReference>
<dbReference type="Pfam" id="PF07508">
    <property type="entry name" value="Recombinase"/>
    <property type="match status" value="1"/>
</dbReference>
<dbReference type="SUPFAM" id="SSF53041">
    <property type="entry name" value="Resolvase-like"/>
    <property type="match status" value="1"/>
</dbReference>
<gene>
    <name evidence="3" type="ORF">MHEC_32770</name>
</gene>
<accession>A0A7R7GVH0</accession>
<evidence type="ECO:0000313" key="4">
    <source>
        <dbReference type="Proteomes" id="UP000595446"/>
    </source>
</evidence>
<evidence type="ECO:0000313" key="3">
    <source>
        <dbReference type="EMBL" id="BCO36844.1"/>
    </source>
</evidence>
<dbReference type="InterPro" id="IPR050639">
    <property type="entry name" value="SSR_resolvase"/>
</dbReference>
<dbReference type="EMBL" id="AP024237">
    <property type="protein sequence ID" value="BCO36844.1"/>
    <property type="molecule type" value="Genomic_DNA"/>
</dbReference>
<dbReference type="PANTHER" id="PTHR30461">
    <property type="entry name" value="DNA-INVERTASE FROM LAMBDOID PROPHAGE"/>
    <property type="match status" value="1"/>
</dbReference>
<feature type="domain" description="Resolvase/invertase-type recombinase catalytic" evidence="1">
    <location>
        <begin position="1"/>
        <end position="112"/>
    </location>
</feature>
<organism evidence="3 4">
    <name type="scientific">Mycobacterium heckeshornense</name>
    <dbReference type="NCBI Taxonomy" id="110505"/>
    <lineage>
        <taxon>Bacteria</taxon>
        <taxon>Bacillati</taxon>
        <taxon>Actinomycetota</taxon>
        <taxon>Actinomycetes</taxon>
        <taxon>Mycobacteriales</taxon>
        <taxon>Mycobacteriaceae</taxon>
        <taxon>Mycobacterium</taxon>
    </lineage>
</organism>
<dbReference type="InterPro" id="IPR006119">
    <property type="entry name" value="Resolv_N"/>
</dbReference>
<evidence type="ECO:0000259" key="1">
    <source>
        <dbReference type="PROSITE" id="PS51736"/>
    </source>
</evidence>